<dbReference type="Pfam" id="PF04102">
    <property type="entry name" value="SlyX"/>
    <property type="match status" value="1"/>
</dbReference>
<reference evidence="3" key="2">
    <citation type="submission" date="2020-09" db="EMBL/GenBank/DDBJ databases">
        <authorList>
            <person name="Sun Q."/>
            <person name="Kim S."/>
        </authorList>
    </citation>
    <scope>NUCLEOTIDE SEQUENCE</scope>
    <source>
        <strain evidence="3">KCTC 42590</strain>
    </source>
</reference>
<evidence type="ECO:0000313" key="3">
    <source>
        <dbReference type="EMBL" id="GHF22430.1"/>
    </source>
</evidence>
<organism evidence="3 4">
    <name type="scientific">Kordiimonas sediminis</name>
    <dbReference type="NCBI Taxonomy" id="1735581"/>
    <lineage>
        <taxon>Bacteria</taxon>
        <taxon>Pseudomonadati</taxon>
        <taxon>Pseudomonadota</taxon>
        <taxon>Alphaproteobacteria</taxon>
        <taxon>Kordiimonadales</taxon>
        <taxon>Kordiimonadaceae</taxon>
        <taxon>Kordiimonas</taxon>
    </lineage>
</organism>
<comment type="similarity">
    <text evidence="1">Belongs to the SlyX family.</text>
</comment>
<reference evidence="3" key="1">
    <citation type="journal article" date="2014" name="Int. J. Syst. Evol. Microbiol.">
        <title>Complete genome sequence of Corynebacterium casei LMG S-19264T (=DSM 44701T), isolated from a smear-ripened cheese.</title>
        <authorList>
            <consortium name="US DOE Joint Genome Institute (JGI-PGF)"/>
            <person name="Walter F."/>
            <person name="Albersmeier A."/>
            <person name="Kalinowski J."/>
            <person name="Ruckert C."/>
        </authorList>
    </citation>
    <scope>NUCLEOTIDE SEQUENCE</scope>
    <source>
        <strain evidence="3">KCTC 42590</strain>
    </source>
</reference>
<evidence type="ECO:0000256" key="2">
    <source>
        <dbReference type="SAM" id="Coils"/>
    </source>
</evidence>
<dbReference type="AlphaFoldDB" id="A0A919ARH4"/>
<dbReference type="Gene3D" id="1.20.5.300">
    <property type="match status" value="1"/>
</dbReference>
<feature type="coiled-coil region" evidence="2">
    <location>
        <begin position="8"/>
        <end position="63"/>
    </location>
</feature>
<sequence length="79" mass="8832">MSPSSPTIDDLQDRIADIEQKLMFQEETIESLSDVVTKQWAAIDKLQAKLKIMDDQLYEMEVQSGAGAKPGSEPPPPHY</sequence>
<dbReference type="EMBL" id="BNCI01000002">
    <property type="protein sequence ID" value="GHF22430.1"/>
    <property type="molecule type" value="Genomic_DNA"/>
</dbReference>
<dbReference type="RefSeq" id="WP_191251745.1">
    <property type="nucleotide sequence ID" value="NZ_BNCI01000002.1"/>
</dbReference>
<keyword evidence="4" id="KW-1185">Reference proteome</keyword>
<evidence type="ECO:0000256" key="1">
    <source>
        <dbReference type="HAMAP-Rule" id="MF_00715"/>
    </source>
</evidence>
<gene>
    <name evidence="1" type="primary">slyX</name>
    <name evidence="3" type="ORF">GCM10017044_15850</name>
</gene>
<proteinExistence type="inferred from homology"/>
<keyword evidence="2" id="KW-0175">Coiled coil</keyword>
<protein>
    <recommendedName>
        <fullName evidence="1">Protein SlyX homolog</fullName>
    </recommendedName>
</protein>
<dbReference type="HAMAP" id="MF_00715">
    <property type="entry name" value="SlyX"/>
    <property type="match status" value="1"/>
</dbReference>
<accession>A0A919ARH4</accession>
<dbReference type="Proteomes" id="UP000630923">
    <property type="component" value="Unassembled WGS sequence"/>
</dbReference>
<evidence type="ECO:0000313" key="4">
    <source>
        <dbReference type="Proteomes" id="UP000630923"/>
    </source>
</evidence>
<dbReference type="PANTHER" id="PTHR36508">
    <property type="entry name" value="PROTEIN SLYX"/>
    <property type="match status" value="1"/>
</dbReference>
<comment type="caution">
    <text evidence="3">The sequence shown here is derived from an EMBL/GenBank/DDBJ whole genome shotgun (WGS) entry which is preliminary data.</text>
</comment>
<dbReference type="InterPro" id="IPR007236">
    <property type="entry name" value="SlyX"/>
</dbReference>
<name>A0A919ARH4_9PROT</name>
<dbReference type="PANTHER" id="PTHR36508:SF1">
    <property type="entry name" value="PROTEIN SLYX"/>
    <property type="match status" value="1"/>
</dbReference>